<dbReference type="SUPFAM" id="SSF53756">
    <property type="entry name" value="UDP-Glycosyltransferase/glycogen phosphorylase"/>
    <property type="match status" value="1"/>
</dbReference>
<dbReference type="InterPro" id="IPR003385">
    <property type="entry name" value="Glyco_hydro_77"/>
</dbReference>
<dbReference type="Pfam" id="PF02446">
    <property type="entry name" value="Glyco_hydro_77"/>
    <property type="match status" value="1"/>
</dbReference>
<keyword evidence="15" id="KW-1185">Reference proteome</keyword>
<dbReference type="GO" id="GO:0004134">
    <property type="term" value="F:4-alpha-glucanotransferase activity"/>
    <property type="evidence" value="ECO:0007669"/>
    <property type="project" value="UniProtKB-EC"/>
</dbReference>
<accession>A0A7W9JHR0</accession>
<dbReference type="EMBL" id="JACHMW010000001">
    <property type="protein sequence ID" value="MBB5848133.1"/>
    <property type="molecule type" value="Genomic_DNA"/>
</dbReference>
<dbReference type="NCBIfam" id="TIGR00217">
    <property type="entry name" value="malQ"/>
    <property type="match status" value="1"/>
</dbReference>
<evidence type="ECO:0000256" key="10">
    <source>
        <dbReference type="RuleBase" id="RU361207"/>
    </source>
</evidence>
<evidence type="ECO:0000256" key="2">
    <source>
        <dbReference type="ARBA" id="ARBA00005684"/>
    </source>
</evidence>
<evidence type="ECO:0000256" key="7">
    <source>
        <dbReference type="ARBA" id="ARBA00023277"/>
    </source>
</evidence>
<comment type="similarity">
    <text evidence="2 10">Belongs to the disproportionating enzyme family.</text>
</comment>
<dbReference type="PANTHER" id="PTHR32438:SF5">
    <property type="entry name" value="4-ALPHA-GLUCANOTRANSFERASE DPE1, CHLOROPLASTIC_AMYLOPLASTIC"/>
    <property type="match status" value="1"/>
</dbReference>
<evidence type="ECO:0000256" key="9">
    <source>
        <dbReference type="ARBA" id="ARBA00031501"/>
    </source>
</evidence>
<dbReference type="PANTHER" id="PTHR32438">
    <property type="entry name" value="4-ALPHA-GLUCANOTRANSFERASE DPE1, CHLOROPLASTIC/AMYLOPLASTIC"/>
    <property type="match status" value="1"/>
</dbReference>
<dbReference type="Gene3D" id="3.40.50.2000">
    <property type="entry name" value="Glycogen Phosphorylase B"/>
    <property type="match status" value="2"/>
</dbReference>
<proteinExistence type="inferred from homology"/>
<dbReference type="InterPro" id="IPR048458">
    <property type="entry name" value="MalQ_N"/>
</dbReference>
<keyword evidence="6 10" id="KW-0808">Transferase</keyword>
<organism evidence="14 15">
    <name type="scientific">Micrococcus endophyticus</name>
    <dbReference type="NCBI Taxonomy" id="455343"/>
    <lineage>
        <taxon>Bacteria</taxon>
        <taxon>Bacillati</taxon>
        <taxon>Actinomycetota</taxon>
        <taxon>Actinomycetes</taxon>
        <taxon>Micrococcales</taxon>
        <taxon>Micrococcaceae</taxon>
        <taxon>Micrococcus</taxon>
    </lineage>
</organism>
<evidence type="ECO:0000313" key="14">
    <source>
        <dbReference type="EMBL" id="MBB5848133.1"/>
    </source>
</evidence>
<keyword evidence="7 10" id="KW-0119">Carbohydrate metabolism</keyword>
<dbReference type="Pfam" id="PF21226">
    <property type="entry name" value="MalQ_N"/>
    <property type="match status" value="1"/>
</dbReference>
<evidence type="ECO:0000313" key="15">
    <source>
        <dbReference type="Proteomes" id="UP000567246"/>
    </source>
</evidence>
<feature type="domain" description="MalQ N-terminal beta-sandwich" evidence="13">
    <location>
        <begin position="76"/>
        <end position="167"/>
    </location>
</feature>
<dbReference type="Pfam" id="PF00534">
    <property type="entry name" value="Glycos_transf_1"/>
    <property type="match status" value="1"/>
</dbReference>
<reference evidence="14 15" key="1">
    <citation type="submission" date="2020-08" db="EMBL/GenBank/DDBJ databases">
        <title>Sequencing the genomes of 1000 actinobacteria strains.</title>
        <authorList>
            <person name="Klenk H.-P."/>
        </authorList>
    </citation>
    <scope>NUCLEOTIDE SEQUENCE [LARGE SCALE GENOMIC DNA]</scope>
    <source>
        <strain evidence="14 15">DSM 17945</strain>
    </source>
</reference>
<keyword evidence="5 10" id="KW-0328">Glycosyltransferase</keyword>
<dbReference type="InterPro" id="IPR028098">
    <property type="entry name" value="Glyco_trans_4-like_N"/>
</dbReference>
<dbReference type="Gene3D" id="3.20.20.80">
    <property type="entry name" value="Glycosidases"/>
    <property type="match status" value="1"/>
</dbReference>
<feature type="domain" description="Glycosyl transferase family 1" evidence="11">
    <location>
        <begin position="975"/>
        <end position="1126"/>
    </location>
</feature>
<protein>
    <recommendedName>
        <fullName evidence="4 10">4-alpha-glucanotransferase</fullName>
        <ecNumber evidence="3 10">2.4.1.25</ecNumber>
    </recommendedName>
    <alternativeName>
        <fullName evidence="8 10">Amylomaltase</fullName>
    </alternativeName>
    <alternativeName>
        <fullName evidence="9 10">Disproportionating enzyme</fullName>
    </alternativeName>
</protein>
<comment type="catalytic activity">
    <reaction evidence="1 10">
        <text>Transfers a segment of a (1-&gt;4)-alpha-D-glucan to a new position in an acceptor, which may be glucose or a (1-&gt;4)-alpha-D-glucan.</text>
        <dbReference type="EC" id="2.4.1.25"/>
    </reaction>
</comment>
<dbReference type="Pfam" id="PF13579">
    <property type="entry name" value="Glyco_trans_4_4"/>
    <property type="match status" value="1"/>
</dbReference>
<evidence type="ECO:0000256" key="5">
    <source>
        <dbReference type="ARBA" id="ARBA00022676"/>
    </source>
</evidence>
<dbReference type="AlphaFoldDB" id="A0A7W9JHR0"/>
<gene>
    <name evidence="14" type="ORF">HDA33_000697</name>
</gene>
<evidence type="ECO:0000256" key="6">
    <source>
        <dbReference type="ARBA" id="ARBA00022679"/>
    </source>
</evidence>
<name>A0A7W9JHR0_9MICC</name>
<evidence type="ECO:0000259" key="12">
    <source>
        <dbReference type="Pfam" id="PF13579"/>
    </source>
</evidence>
<comment type="caution">
    <text evidence="14">The sequence shown here is derived from an EMBL/GenBank/DDBJ whole genome shotgun (WGS) entry which is preliminary data.</text>
</comment>
<dbReference type="InterPro" id="IPR001296">
    <property type="entry name" value="Glyco_trans_1"/>
</dbReference>
<evidence type="ECO:0000256" key="8">
    <source>
        <dbReference type="ARBA" id="ARBA00031423"/>
    </source>
</evidence>
<dbReference type="Proteomes" id="UP000567246">
    <property type="component" value="Unassembled WGS sequence"/>
</dbReference>
<evidence type="ECO:0000259" key="11">
    <source>
        <dbReference type="Pfam" id="PF00534"/>
    </source>
</evidence>
<dbReference type="GO" id="GO:0005975">
    <property type="term" value="P:carbohydrate metabolic process"/>
    <property type="evidence" value="ECO:0007669"/>
    <property type="project" value="InterPro"/>
</dbReference>
<evidence type="ECO:0000256" key="4">
    <source>
        <dbReference type="ARBA" id="ARBA00020295"/>
    </source>
</evidence>
<evidence type="ECO:0000259" key="13">
    <source>
        <dbReference type="Pfam" id="PF21226"/>
    </source>
</evidence>
<dbReference type="InterPro" id="IPR017853">
    <property type="entry name" value="GH"/>
</dbReference>
<evidence type="ECO:0000256" key="3">
    <source>
        <dbReference type="ARBA" id="ARBA00012560"/>
    </source>
</evidence>
<dbReference type="SUPFAM" id="SSF51445">
    <property type="entry name" value="(Trans)glycosidases"/>
    <property type="match status" value="1"/>
</dbReference>
<sequence>MEDPMALEARALLRQLARAHGVQTDYVGQDGSAQTVPDEALVKVLAALGVRVRPDGVAGLAEALEDAETAPWRDVLPPTVAARAGHRLSVPCHVAAGDTVTARIHTESGQTLDVDVSEPVVEVRRVDGVARERLHVQVPGDLAPGWHRLEVVSGSGSTASAVLVCAPERLTTAAPFLARRGWGVAAQGYSVTSADSWGIGDAADMAALAELAAPHGADFLLLHPLHAVEPGAEPADSPYSPVSRRFLSALLVHVPDIPEFAALPAAEQDELRAAGAAVQARLERSGAIDRPAVAAALWPALRRVHAVPRTPEREAAYAAFRAEAGPGLDDFALWSALRTADDVPGPELADPAWAPGGEHAERVRTERADEVDLHRWVQWVAAEQLAAVQQRARAAGMRMGVMVDLAVGATRETADAWMLGDVLVPGMSVGAPPEVFNQLGQDWSQHPWHPRRLAETGYAAFRDMLRTVLRSAGGIRMDHVLGLFRLWWIPVGAGATQGAYVEYDHEAMLAVLTLEAERAGAVVVGEDLGTFEPWVQRRLAEAGVLGTSILWFEQRDGEPLPPERYRRLAMAAVNTHDLPPTAGYLEGVQVDLRERLGLYTVDVAQERRRSADEVEAFLGAAVRRGLLDARDARVRPDDAAQREAQTVALHRLLAQAPSALHSVSLVDAVGERRIQNQPGTTQDQHPNWTLPLGDREGRMLRVEDLASSATATRLFDAVEEELRASVPVGIGVSLHTSPLAQPGRGDAGGLNVYVRHAALALARRGVRMILLTRAEEPVGPEGARVTRLEAGGEAPAATVVELAVGPAAPLPKAELAALRDEFTAAARAWLASDSVPGGPVLAPQGVDARGLGAPAAPPVAFVHGHYWLSAPTAAALAAATGAPHLHTMHTTAAVKMLEDPELREPAERIEAEGAVVREADLLVVNSPAEVVDLREALGVPRARTRVLPPGADLATFTPEGPALWPGDPDDGGALRVLFAGRIQRHKGPHLLVEALAVLRERAGGPGADPGVRLHVNGAPSGEEGLDLPGLALERGVADLVTFSEPVRAEELAAQLRAADVVAMPSASESYGLVALEAQACGTPVLAHRVGGLVHAVIDGASGRLVTEGSPEAWADALAAVLADRPAWDALAAGAVRHAADHSWEAYADGLLEAATGLARRQDGGGDAGA</sequence>
<evidence type="ECO:0000256" key="1">
    <source>
        <dbReference type="ARBA" id="ARBA00000439"/>
    </source>
</evidence>
<feature type="domain" description="Glycosyltransferase subfamily 4-like N-terminal" evidence="12">
    <location>
        <begin position="748"/>
        <end position="950"/>
    </location>
</feature>
<dbReference type="EC" id="2.4.1.25" evidence="3 10"/>